<feature type="transmembrane region" description="Helical" evidence="11">
    <location>
        <begin position="171"/>
        <end position="188"/>
    </location>
</feature>
<keyword evidence="6 11" id="KW-1133">Transmembrane helix</keyword>
<evidence type="ECO:0000313" key="15">
    <source>
        <dbReference type="Proteomes" id="UP001374579"/>
    </source>
</evidence>
<reference evidence="14 15" key="1">
    <citation type="submission" date="2024-02" db="EMBL/GenBank/DDBJ databases">
        <title>Chromosome-scale genome assembly of the rough periwinkle Littorina saxatilis.</title>
        <authorList>
            <person name="De Jode A."/>
            <person name="Faria R."/>
            <person name="Formenti G."/>
            <person name="Sims Y."/>
            <person name="Smith T.P."/>
            <person name="Tracey A."/>
            <person name="Wood J.M.D."/>
            <person name="Zagrodzka Z.B."/>
            <person name="Johannesson K."/>
            <person name="Butlin R.K."/>
            <person name="Leder E.H."/>
        </authorList>
    </citation>
    <scope>NUCLEOTIDE SEQUENCE [LARGE SCALE GENOMIC DNA]</scope>
    <source>
        <strain evidence="14">Snail1</strain>
        <tissue evidence="14">Muscle</tissue>
    </source>
</reference>
<gene>
    <name evidence="14" type="ORF">V1264_015154</name>
</gene>
<dbReference type="InterPro" id="IPR008077">
    <property type="entry name" value="GPCR_2_brain_angio_inhib"/>
</dbReference>
<evidence type="ECO:0000256" key="9">
    <source>
        <dbReference type="ARBA" id="ARBA00023180"/>
    </source>
</evidence>
<feature type="transmembrane region" description="Helical" evidence="11">
    <location>
        <begin position="239"/>
        <end position="259"/>
    </location>
</feature>
<feature type="compositionally biased region" description="Low complexity" evidence="10">
    <location>
        <begin position="397"/>
        <end position="409"/>
    </location>
</feature>
<evidence type="ECO:0000256" key="6">
    <source>
        <dbReference type="ARBA" id="ARBA00022989"/>
    </source>
</evidence>
<dbReference type="InterPro" id="IPR017981">
    <property type="entry name" value="GPCR_2-like_7TM"/>
</dbReference>
<dbReference type="SUPFAM" id="SSF81321">
    <property type="entry name" value="Family A G protein-coupled receptor-like"/>
    <property type="match status" value="1"/>
</dbReference>
<evidence type="ECO:0000256" key="10">
    <source>
        <dbReference type="SAM" id="MobiDB-lite"/>
    </source>
</evidence>
<dbReference type="Proteomes" id="UP001374579">
    <property type="component" value="Unassembled WGS sequence"/>
</dbReference>
<evidence type="ECO:0000259" key="13">
    <source>
        <dbReference type="PROSITE" id="PS50261"/>
    </source>
</evidence>
<feature type="transmembrane region" description="Helical" evidence="11">
    <location>
        <begin position="350"/>
        <end position="374"/>
    </location>
</feature>
<dbReference type="InterPro" id="IPR000832">
    <property type="entry name" value="GPCR_2_secretin-like"/>
</dbReference>
<dbReference type="GO" id="GO:0004930">
    <property type="term" value="F:G protein-coupled receptor activity"/>
    <property type="evidence" value="ECO:0007669"/>
    <property type="project" value="InterPro"/>
</dbReference>
<dbReference type="Pfam" id="PF00002">
    <property type="entry name" value="7tm_2"/>
    <property type="match status" value="1"/>
</dbReference>
<evidence type="ECO:0000256" key="5">
    <source>
        <dbReference type="ARBA" id="ARBA00022737"/>
    </source>
</evidence>
<comment type="subcellular location">
    <subcellularLocation>
        <location evidence="1">Membrane</location>
        <topology evidence="1">Multi-pass membrane protein</topology>
    </subcellularLocation>
</comment>
<dbReference type="SMART" id="SM00303">
    <property type="entry name" value="GPS"/>
    <property type="match status" value="1"/>
</dbReference>
<accession>A0AAN9BKE5</accession>
<dbReference type="PRINTS" id="PR01694">
    <property type="entry name" value="BAIPRECURSOR"/>
</dbReference>
<dbReference type="PROSITE" id="PS50261">
    <property type="entry name" value="G_PROTEIN_RECEP_F2_4"/>
    <property type="match status" value="1"/>
</dbReference>
<sequence>MDLYHCFLYSTVVGYSAVIYMNLSNVFSGQLDQTLTGESEQLSINSPILALSLSLDDVTIITPVRLTFDHIVGNLSNASCRFLNVRASSGGIWSSNGCRVKESNSNMTVCECDHLTNFAVLMSPFRPANEVADVLNVFSIVGCSISIFCLILTLVIYFILWRHVRSDRSVLLVHLCVVLVIAYVTFLAGVNRVEHEIVCTVVAAFLHYLWLVVFFLMLCEGIDIFITIVILFPTKSVLAWLLLTAYGVPLIIVGATMGITELEGYGGKDFCWLSLEGGLLWAFVGPALAALMANFVFVVLVIRALLSAKVMIQKDKREQTKSVVKAICVMTPILGLSWIFGVMSVNDDTVVFQILFVVFNSLQGLMIFILHCLMSKQVREGMQKKQRRYHSSTRFGTQKQSSESNTSSNDSDKHAISRFPQVDGHVRQKASNVAKLDNPKLMTPDNIPKVMAMKNPVARVTHTQPAEKPTRTVQLNTSTAYDHDYAQPALSPTDRWLRLAQSIRQRRGQQQPPLRHPYQPSPFQQPHHFPPRRLSTSAESSGYPHYHPFATPR</sequence>
<keyword evidence="15" id="KW-1185">Reference proteome</keyword>
<protein>
    <submittedName>
        <fullName evidence="14">Uncharacterized protein</fullName>
    </submittedName>
</protein>
<dbReference type="PROSITE" id="PS00650">
    <property type="entry name" value="G_PROTEIN_RECEP_F2_2"/>
    <property type="match status" value="1"/>
</dbReference>
<dbReference type="InterPro" id="IPR057244">
    <property type="entry name" value="GAIN_B"/>
</dbReference>
<dbReference type="EMBL" id="JBAMIC010000004">
    <property type="protein sequence ID" value="KAK7107197.1"/>
    <property type="molecule type" value="Genomic_DNA"/>
</dbReference>
<evidence type="ECO:0000256" key="8">
    <source>
        <dbReference type="ARBA" id="ARBA00023157"/>
    </source>
</evidence>
<evidence type="ECO:0000259" key="12">
    <source>
        <dbReference type="PROSITE" id="PS50221"/>
    </source>
</evidence>
<keyword evidence="9" id="KW-0325">Glycoprotein</keyword>
<feature type="domain" description="G-protein coupled receptors family 2 profile 2" evidence="13">
    <location>
        <begin position="135"/>
        <end position="375"/>
    </location>
</feature>
<keyword evidence="8" id="KW-1015">Disulfide bond</keyword>
<organism evidence="14 15">
    <name type="scientific">Littorina saxatilis</name>
    <dbReference type="NCBI Taxonomy" id="31220"/>
    <lineage>
        <taxon>Eukaryota</taxon>
        <taxon>Metazoa</taxon>
        <taxon>Spiralia</taxon>
        <taxon>Lophotrochozoa</taxon>
        <taxon>Mollusca</taxon>
        <taxon>Gastropoda</taxon>
        <taxon>Caenogastropoda</taxon>
        <taxon>Littorinimorpha</taxon>
        <taxon>Littorinoidea</taxon>
        <taxon>Littorinidae</taxon>
        <taxon>Littorina</taxon>
    </lineage>
</organism>
<proteinExistence type="inferred from homology"/>
<dbReference type="InterPro" id="IPR017983">
    <property type="entry name" value="GPCR_2_secretin-like_CS"/>
</dbReference>
<feature type="region of interest" description="Disordered" evidence="10">
    <location>
        <begin position="384"/>
        <end position="447"/>
    </location>
</feature>
<feature type="transmembrane region" description="Helical" evidence="11">
    <location>
        <begin position="134"/>
        <end position="159"/>
    </location>
</feature>
<evidence type="ECO:0000313" key="14">
    <source>
        <dbReference type="EMBL" id="KAK7107197.1"/>
    </source>
</evidence>
<dbReference type="Gene3D" id="2.60.220.50">
    <property type="match status" value="1"/>
</dbReference>
<feature type="transmembrane region" description="Helical" evidence="11">
    <location>
        <begin position="323"/>
        <end position="344"/>
    </location>
</feature>
<evidence type="ECO:0000256" key="3">
    <source>
        <dbReference type="ARBA" id="ARBA00022692"/>
    </source>
</evidence>
<keyword evidence="4" id="KW-0732">Signal</keyword>
<keyword evidence="7 11" id="KW-0472">Membrane</keyword>
<feature type="transmembrane region" description="Helical" evidence="11">
    <location>
        <begin position="208"/>
        <end position="232"/>
    </location>
</feature>
<keyword evidence="5" id="KW-0677">Repeat</keyword>
<dbReference type="PRINTS" id="PR00249">
    <property type="entry name" value="GPCRSECRETIN"/>
</dbReference>
<feature type="domain" description="GAIN-B" evidence="12">
    <location>
        <begin position="1"/>
        <end position="128"/>
    </location>
</feature>
<dbReference type="FunFam" id="1.20.1070.10:FF:000058">
    <property type="entry name" value="Adhesion G protein-coupled receptor F5"/>
    <property type="match status" value="1"/>
</dbReference>
<feature type="region of interest" description="Disordered" evidence="10">
    <location>
        <begin position="504"/>
        <end position="553"/>
    </location>
</feature>
<name>A0AAN9BKE5_9CAEN</name>
<dbReference type="Pfam" id="PF01825">
    <property type="entry name" value="GPS"/>
    <property type="match status" value="1"/>
</dbReference>
<feature type="compositionally biased region" description="Low complexity" evidence="10">
    <location>
        <begin position="508"/>
        <end position="527"/>
    </location>
</feature>
<dbReference type="CDD" id="cd15040">
    <property type="entry name" value="7tmB2_Adhesion"/>
    <property type="match status" value="1"/>
</dbReference>
<dbReference type="InterPro" id="IPR000203">
    <property type="entry name" value="GPS"/>
</dbReference>
<dbReference type="GO" id="GO:0005886">
    <property type="term" value="C:plasma membrane"/>
    <property type="evidence" value="ECO:0007669"/>
    <property type="project" value="TreeGrafter"/>
</dbReference>
<dbReference type="PANTHER" id="PTHR12011:SF347">
    <property type="entry name" value="FI21270P1-RELATED"/>
    <property type="match status" value="1"/>
</dbReference>
<dbReference type="AlphaFoldDB" id="A0AAN9BKE5"/>
<dbReference type="PROSITE" id="PS50221">
    <property type="entry name" value="GAIN_B"/>
    <property type="match status" value="1"/>
</dbReference>
<dbReference type="Gene3D" id="1.20.1070.10">
    <property type="entry name" value="Rhodopsin 7-helix transmembrane proteins"/>
    <property type="match status" value="1"/>
</dbReference>
<evidence type="ECO:0000256" key="2">
    <source>
        <dbReference type="ARBA" id="ARBA00007343"/>
    </source>
</evidence>
<keyword evidence="3 11" id="KW-0812">Transmembrane</keyword>
<dbReference type="GO" id="GO:0007166">
    <property type="term" value="P:cell surface receptor signaling pathway"/>
    <property type="evidence" value="ECO:0007669"/>
    <property type="project" value="InterPro"/>
</dbReference>
<dbReference type="InterPro" id="IPR046338">
    <property type="entry name" value="GAIN_dom_sf"/>
</dbReference>
<evidence type="ECO:0000256" key="11">
    <source>
        <dbReference type="SAM" id="Phobius"/>
    </source>
</evidence>
<evidence type="ECO:0000256" key="1">
    <source>
        <dbReference type="ARBA" id="ARBA00004141"/>
    </source>
</evidence>
<comment type="caution">
    <text evidence="14">The sequence shown here is derived from an EMBL/GenBank/DDBJ whole genome shotgun (WGS) entry which is preliminary data.</text>
</comment>
<feature type="transmembrane region" description="Helical" evidence="11">
    <location>
        <begin position="279"/>
        <end position="302"/>
    </location>
</feature>
<evidence type="ECO:0000256" key="4">
    <source>
        <dbReference type="ARBA" id="ARBA00022729"/>
    </source>
</evidence>
<evidence type="ECO:0000256" key="7">
    <source>
        <dbReference type="ARBA" id="ARBA00023136"/>
    </source>
</evidence>
<comment type="similarity">
    <text evidence="2">Belongs to the G-protein coupled receptor 2 family. Adhesion G-protein coupled receptor (ADGR) subfamily.</text>
</comment>
<dbReference type="PANTHER" id="PTHR12011">
    <property type="entry name" value="ADHESION G-PROTEIN COUPLED RECEPTOR"/>
    <property type="match status" value="1"/>
</dbReference>